<keyword evidence="9 14" id="KW-0274">FAD</keyword>
<dbReference type="PANTHER" id="PTHR22749">
    <property type="entry name" value="RIBOFLAVIN KINASE/FMN ADENYLYLTRANSFERASE"/>
    <property type="match status" value="1"/>
</dbReference>
<accession>A0ABW3D6Y6</accession>
<feature type="domain" description="Riboflavin kinase" evidence="15">
    <location>
        <begin position="185"/>
        <end position="313"/>
    </location>
</feature>
<dbReference type="InterPro" id="IPR002606">
    <property type="entry name" value="Riboflavin_kinase_bac"/>
</dbReference>
<dbReference type="RefSeq" id="WP_379287353.1">
    <property type="nucleotide sequence ID" value="NZ_JBHTIU010000027.1"/>
</dbReference>
<evidence type="ECO:0000256" key="12">
    <source>
        <dbReference type="ARBA" id="ARBA00047880"/>
    </source>
</evidence>
<evidence type="ECO:0000256" key="14">
    <source>
        <dbReference type="PIRNR" id="PIRNR004491"/>
    </source>
</evidence>
<evidence type="ECO:0000313" key="17">
    <source>
        <dbReference type="Proteomes" id="UP001597120"/>
    </source>
</evidence>
<dbReference type="Pfam" id="PF01687">
    <property type="entry name" value="Flavokinase"/>
    <property type="match status" value="1"/>
</dbReference>
<keyword evidence="4 14" id="KW-0288">FMN</keyword>
<evidence type="ECO:0000256" key="4">
    <source>
        <dbReference type="ARBA" id="ARBA00022643"/>
    </source>
</evidence>
<keyword evidence="10 14" id="KW-0067">ATP-binding</keyword>
<keyword evidence="6 14" id="KW-0548">Nucleotidyltransferase</keyword>
<evidence type="ECO:0000256" key="11">
    <source>
        <dbReference type="ARBA" id="ARBA00023268"/>
    </source>
</evidence>
<dbReference type="EMBL" id="JBHTIU010000027">
    <property type="protein sequence ID" value="MFD0869142.1"/>
    <property type="molecule type" value="Genomic_DNA"/>
</dbReference>
<evidence type="ECO:0000259" key="15">
    <source>
        <dbReference type="SMART" id="SM00904"/>
    </source>
</evidence>
<organism evidence="16 17">
    <name type="scientific">Paenibacillus residui</name>
    <dbReference type="NCBI Taxonomy" id="629724"/>
    <lineage>
        <taxon>Bacteria</taxon>
        <taxon>Bacillati</taxon>
        <taxon>Bacillota</taxon>
        <taxon>Bacilli</taxon>
        <taxon>Bacillales</taxon>
        <taxon>Paenibacillaceae</taxon>
        <taxon>Paenibacillus</taxon>
    </lineage>
</organism>
<proteinExistence type="inferred from homology"/>
<dbReference type="Pfam" id="PF06574">
    <property type="entry name" value="FAD_syn"/>
    <property type="match status" value="1"/>
</dbReference>
<protein>
    <recommendedName>
        <fullName evidence="14">Riboflavin biosynthesis protein</fullName>
    </recommendedName>
    <domain>
        <recommendedName>
            <fullName evidence="14">Riboflavin kinase</fullName>
            <ecNumber evidence="14">2.7.1.26</ecNumber>
        </recommendedName>
        <alternativeName>
            <fullName evidence="14">Flavokinase</fullName>
        </alternativeName>
    </domain>
    <domain>
        <recommendedName>
            <fullName evidence="14">FMN adenylyltransferase</fullName>
            <ecNumber evidence="14">2.7.7.2</ecNumber>
        </recommendedName>
        <alternativeName>
            <fullName evidence="14">FAD pyrophosphorylase</fullName>
        </alternativeName>
        <alternativeName>
            <fullName evidence="14">FAD synthase</fullName>
        </alternativeName>
    </domain>
</protein>
<dbReference type="NCBIfam" id="NF004162">
    <property type="entry name" value="PRK05627.1-5"/>
    <property type="match status" value="1"/>
</dbReference>
<evidence type="ECO:0000256" key="13">
    <source>
        <dbReference type="ARBA" id="ARBA00049494"/>
    </source>
</evidence>
<comment type="pathway">
    <text evidence="2 14">Cofactor biosynthesis; FMN biosynthesis; FMN from riboflavin (ATP route): step 1/1.</text>
</comment>
<evidence type="ECO:0000256" key="8">
    <source>
        <dbReference type="ARBA" id="ARBA00022777"/>
    </source>
</evidence>
<reference evidence="17" key="1">
    <citation type="journal article" date="2019" name="Int. J. Syst. Evol. Microbiol.">
        <title>The Global Catalogue of Microorganisms (GCM) 10K type strain sequencing project: providing services to taxonomists for standard genome sequencing and annotation.</title>
        <authorList>
            <consortium name="The Broad Institute Genomics Platform"/>
            <consortium name="The Broad Institute Genome Sequencing Center for Infectious Disease"/>
            <person name="Wu L."/>
            <person name="Ma J."/>
        </authorList>
    </citation>
    <scope>NUCLEOTIDE SEQUENCE [LARGE SCALE GENOMIC DNA]</scope>
    <source>
        <strain evidence="17">CCUG 57263</strain>
    </source>
</reference>
<dbReference type="Proteomes" id="UP001597120">
    <property type="component" value="Unassembled WGS sequence"/>
</dbReference>
<comment type="similarity">
    <text evidence="14">Belongs to the ribF family.</text>
</comment>
<name>A0ABW3D6Y6_9BACL</name>
<comment type="catalytic activity">
    <reaction evidence="12 14">
        <text>riboflavin + ATP = FMN + ADP + H(+)</text>
        <dbReference type="Rhea" id="RHEA:14357"/>
        <dbReference type="ChEBI" id="CHEBI:15378"/>
        <dbReference type="ChEBI" id="CHEBI:30616"/>
        <dbReference type="ChEBI" id="CHEBI:57986"/>
        <dbReference type="ChEBI" id="CHEBI:58210"/>
        <dbReference type="ChEBI" id="CHEBI:456216"/>
        <dbReference type="EC" id="2.7.1.26"/>
    </reaction>
</comment>
<evidence type="ECO:0000256" key="1">
    <source>
        <dbReference type="ARBA" id="ARBA00004726"/>
    </source>
</evidence>
<keyword evidence="11" id="KW-0511">Multifunctional enzyme</keyword>
<dbReference type="SUPFAM" id="SSF52374">
    <property type="entry name" value="Nucleotidylyl transferase"/>
    <property type="match status" value="1"/>
</dbReference>
<evidence type="ECO:0000256" key="3">
    <source>
        <dbReference type="ARBA" id="ARBA00022630"/>
    </source>
</evidence>
<dbReference type="InterPro" id="IPR015864">
    <property type="entry name" value="FAD_synthase"/>
</dbReference>
<evidence type="ECO:0000256" key="6">
    <source>
        <dbReference type="ARBA" id="ARBA00022695"/>
    </source>
</evidence>
<dbReference type="InterPro" id="IPR023465">
    <property type="entry name" value="Riboflavin_kinase_dom_sf"/>
</dbReference>
<dbReference type="InterPro" id="IPR023468">
    <property type="entry name" value="Riboflavin_kinase"/>
</dbReference>
<comment type="caution">
    <text evidence="16">The sequence shown here is derived from an EMBL/GenBank/DDBJ whole genome shotgun (WGS) entry which is preliminary data.</text>
</comment>
<dbReference type="Gene3D" id="3.40.50.620">
    <property type="entry name" value="HUPs"/>
    <property type="match status" value="1"/>
</dbReference>
<evidence type="ECO:0000256" key="7">
    <source>
        <dbReference type="ARBA" id="ARBA00022741"/>
    </source>
</evidence>
<dbReference type="EC" id="2.7.7.2" evidence="14"/>
<sequence length="320" mass="35775">MQVFHIQYPTRLPLEGMPSSQVMAIGEFDGVHLGHREVISRAVQTGASLDLPASVMTFDPHPRAVLGHDNYTQSLTPLAKKLELFEQMGVHCTYIVEFHPEFAKLTPAEFVEQFLMPLGVSSVIVGFDFRFGHRGSGTPDTLCELSRGRFAVEVVRPFLMDGEKVSSTRIREHLKAGQMEEAGTLLGRRYTVRGLVVEGDKRGRTIGFPTANIDPAESEAYVMPANGVYAVRVIWEGNVYYGAANIGVKPTFSGDRKLPVLEVHLLDYEGDLYGRSLEVEFLYFIRSERKFSSVDELIMQIGTDVKDIRTKLSILPHKNL</sequence>
<keyword evidence="5 14" id="KW-0808">Transferase</keyword>
<dbReference type="CDD" id="cd02064">
    <property type="entry name" value="FAD_synthetase_N"/>
    <property type="match status" value="1"/>
</dbReference>
<keyword evidence="8 14" id="KW-0418">Kinase</keyword>
<dbReference type="EC" id="2.7.1.26" evidence="14"/>
<dbReference type="InterPro" id="IPR014729">
    <property type="entry name" value="Rossmann-like_a/b/a_fold"/>
</dbReference>
<evidence type="ECO:0000256" key="9">
    <source>
        <dbReference type="ARBA" id="ARBA00022827"/>
    </source>
</evidence>
<dbReference type="SMART" id="SM00904">
    <property type="entry name" value="Flavokinase"/>
    <property type="match status" value="1"/>
</dbReference>
<dbReference type="InterPro" id="IPR015865">
    <property type="entry name" value="Riboflavin_kinase_bac/euk"/>
</dbReference>
<evidence type="ECO:0000256" key="2">
    <source>
        <dbReference type="ARBA" id="ARBA00005201"/>
    </source>
</evidence>
<dbReference type="PIRSF" id="PIRSF004491">
    <property type="entry name" value="FAD_Synth"/>
    <property type="match status" value="1"/>
</dbReference>
<comment type="pathway">
    <text evidence="1 14">Cofactor biosynthesis; FAD biosynthesis; FAD from FMN: step 1/1.</text>
</comment>
<evidence type="ECO:0000256" key="5">
    <source>
        <dbReference type="ARBA" id="ARBA00022679"/>
    </source>
</evidence>
<dbReference type="GO" id="GO:0003919">
    <property type="term" value="F:FMN adenylyltransferase activity"/>
    <property type="evidence" value="ECO:0007669"/>
    <property type="project" value="UniProtKB-EC"/>
</dbReference>
<gene>
    <name evidence="16" type="ORF">ACFQ03_08260</name>
</gene>
<keyword evidence="17" id="KW-1185">Reference proteome</keyword>
<keyword evidence="3 14" id="KW-0285">Flavoprotein</keyword>
<evidence type="ECO:0000256" key="10">
    <source>
        <dbReference type="ARBA" id="ARBA00022840"/>
    </source>
</evidence>
<dbReference type="Gene3D" id="2.40.30.30">
    <property type="entry name" value="Riboflavin kinase-like"/>
    <property type="match status" value="1"/>
</dbReference>
<evidence type="ECO:0000313" key="16">
    <source>
        <dbReference type="EMBL" id="MFD0869142.1"/>
    </source>
</evidence>
<dbReference type="GO" id="GO:0008531">
    <property type="term" value="F:riboflavin kinase activity"/>
    <property type="evidence" value="ECO:0007669"/>
    <property type="project" value="UniProtKB-EC"/>
</dbReference>
<keyword evidence="7 14" id="KW-0547">Nucleotide-binding</keyword>
<dbReference type="PANTHER" id="PTHR22749:SF6">
    <property type="entry name" value="RIBOFLAVIN KINASE"/>
    <property type="match status" value="1"/>
</dbReference>
<comment type="catalytic activity">
    <reaction evidence="13 14">
        <text>FMN + ATP + H(+) = FAD + diphosphate</text>
        <dbReference type="Rhea" id="RHEA:17237"/>
        <dbReference type="ChEBI" id="CHEBI:15378"/>
        <dbReference type="ChEBI" id="CHEBI:30616"/>
        <dbReference type="ChEBI" id="CHEBI:33019"/>
        <dbReference type="ChEBI" id="CHEBI:57692"/>
        <dbReference type="ChEBI" id="CHEBI:58210"/>
        <dbReference type="EC" id="2.7.7.2"/>
    </reaction>
</comment>
<dbReference type="SUPFAM" id="SSF82114">
    <property type="entry name" value="Riboflavin kinase-like"/>
    <property type="match status" value="1"/>
</dbReference>
<dbReference type="NCBIfam" id="NF004160">
    <property type="entry name" value="PRK05627.1-3"/>
    <property type="match status" value="1"/>
</dbReference>
<dbReference type="NCBIfam" id="TIGR00083">
    <property type="entry name" value="ribF"/>
    <property type="match status" value="1"/>
</dbReference>